<dbReference type="InterPro" id="IPR013325">
    <property type="entry name" value="RNA_pol_sigma_r2"/>
</dbReference>
<feature type="compositionally biased region" description="Basic and acidic residues" evidence="7">
    <location>
        <begin position="10"/>
        <end position="21"/>
    </location>
</feature>
<dbReference type="PROSITE" id="PS01063">
    <property type="entry name" value="SIGMA70_ECF"/>
    <property type="match status" value="1"/>
</dbReference>
<dbReference type="InterPro" id="IPR039425">
    <property type="entry name" value="RNA_pol_sigma-70-like"/>
</dbReference>
<dbReference type="CDD" id="cd06171">
    <property type="entry name" value="Sigma70_r4"/>
    <property type="match status" value="1"/>
</dbReference>
<evidence type="ECO:0000313" key="10">
    <source>
        <dbReference type="EMBL" id="OPF84485.1"/>
    </source>
</evidence>
<dbReference type="InterPro" id="IPR036388">
    <property type="entry name" value="WH-like_DNA-bd_sf"/>
</dbReference>
<sequence length="197" mass="22259">MSCFASPGDPDPRRHPVADPEAHQQRMFAQYVLPEVEVLLRVAMSLTTQRADAEDLVQDTLLRAYRAVGRFDGRHPRAWLLTIMRHAEVSRRRQRRPRLLDDPDTELERLVPARDATPEELVVDTTFDEAVDAAFTALPLRDQQVVRLVHVDGLSYAEAAQVLDVPKGTVMSRLHRARKRIRNQLLAAGVESERGGA</sequence>
<feature type="region of interest" description="Disordered" evidence="7">
    <location>
        <begin position="1"/>
        <end position="21"/>
    </location>
</feature>
<keyword evidence="2 6" id="KW-0805">Transcription regulation</keyword>
<feature type="domain" description="RNA polymerase sigma-70 region 2" evidence="8">
    <location>
        <begin position="39"/>
        <end position="96"/>
    </location>
</feature>
<dbReference type="InterPro" id="IPR013249">
    <property type="entry name" value="RNA_pol_sigma70_r4_t2"/>
</dbReference>
<evidence type="ECO:0000256" key="4">
    <source>
        <dbReference type="ARBA" id="ARBA00023125"/>
    </source>
</evidence>
<dbReference type="GO" id="GO:0006950">
    <property type="term" value="P:response to stress"/>
    <property type="evidence" value="ECO:0007669"/>
    <property type="project" value="UniProtKB-ARBA"/>
</dbReference>
<dbReference type="SUPFAM" id="SSF88659">
    <property type="entry name" value="Sigma3 and sigma4 domains of RNA polymerase sigma factors"/>
    <property type="match status" value="1"/>
</dbReference>
<dbReference type="GO" id="GO:0016987">
    <property type="term" value="F:sigma factor activity"/>
    <property type="evidence" value="ECO:0007669"/>
    <property type="project" value="UniProtKB-KW"/>
</dbReference>
<evidence type="ECO:0000256" key="3">
    <source>
        <dbReference type="ARBA" id="ARBA00023082"/>
    </source>
</evidence>
<dbReference type="InterPro" id="IPR013324">
    <property type="entry name" value="RNA_pol_sigma_r3/r4-like"/>
</dbReference>
<comment type="similarity">
    <text evidence="1 6">Belongs to the sigma-70 factor family. ECF subfamily.</text>
</comment>
<keyword evidence="11" id="KW-1185">Reference proteome</keyword>
<protein>
    <recommendedName>
        <fullName evidence="6">RNA polymerase sigma factor</fullName>
    </recommendedName>
</protein>
<dbReference type="Proteomes" id="UP000033615">
    <property type="component" value="Unassembled WGS sequence"/>
</dbReference>
<proteinExistence type="inferred from homology"/>
<gene>
    <name evidence="10" type="ORF">VT50_0200090</name>
</gene>
<dbReference type="Pfam" id="PF08281">
    <property type="entry name" value="Sigma70_r4_2"/>
    <property type="match status" value="1"/>
</dbReference>
<reference evidence="10" key="1">
    <citation type="submission" date="2016-12" db="EMBL/GenBank/DDBJ databases">
        <title>Genome sequence of Streptomyces antioxidans MUSC 164.</title>
        <authorList>
            <person name="Lee L.-H."/>
            <person name="Ser H.-L."/>
        </authorList>
    </citation>
    <scope>NUCLEOTIDE SEQUENCE [LARGE SCALE GENOMIC DNA]</scope>
    <source>
        <strain evidence="10">MUSC 164</strain>
    </source>
</reference>
<keyword evidence="4 6" id="KW-0238">DNA-binding</keyword>
<dbReference type="GO" id="GO:0006352">
    <property type="term" value="P:DNA-templated transcription initiation"/>
    <property type="evidence" value="ECO:0007669"/>
    <property type="project" value="InterPro"/>
</dbReference>
<evidence type="ECO:0000313" key="11">
    <source>
        <dbReference type="Proteomes" id="UP000033615"/>
    </source>
</evidence>
<dbReference type="InterPro" id="IPR007627">
    <property type="entry name" value="RNA_pol_sigma70_r2"/>
</dbReference>
<dbReference type="PANTHER" id="PTHR43133:SF25">
    <property type="entry name" value="RNA POLYMERASE SIGMA FACTOR RFAY-RELATED"/>
    <property type="match status" value="1"/>
</dbReference>
<dbReference type="GO" id="GO:0003677">
    <property type="term" value="F:DNA binding"/>
    <property type="evidence" value="ECO:0007669"/>
    <property type="project" value="UniProtKB-KW"/>
</dbReference>
<dbReference type="EMBL" id="LAKD02000001">
    <property type="protein sequence ID" value="OPF84485.1"/>
    <property type="molecule type" value="Genomic_DNA"/>
</dbReference>
<evidence type="ECO:0000256" key="1">
    <source>
        <dbReference type="ARBA" id="ARBA00010641"/>
    </source>
</evidence>
<dbReference type="AlphaFoldDB" id="A0A1V4DCU5"/>
<evidence type="ECO:0000256" key="7">
    <source>
        <dbReference type="SAM" id="MobiDB-lite"/>
    </source>
</evidence>
<dbReference type="Gene3D" id="1.10.1740.10">
    <property type="match status" value="1"/>
</dbReference>
<keyword evidence="5 6" id="KW-0804">Transcription</keyword>
<name>A0A1V4DCU5_9ACTN</name>
<dbReference type="Pfam" id="PF04542">
    <property type="entry name" value="Sigma70_r2"/>
    <property type="match status" value="1"/>
</dbReference>
<dbReference type="InterPro" id="IPR000838">
    <property type="entry name" value="RNA_pol_sigma70_ECF_CS"/>
</dbReference>
<accession>A0A1V4DCU5</accession>
<organism evidence="10 11">
    <name type="scientific">Streptomyces antioxidans</name>
    <dbReference type="NCBI Taxonomy" id="1507734"/>
    <lineage>
        <taxon>Bacteria</taxon>
        <taxon>Bacillati</taxon>
        <taxon>Actinomycetota</taxon>
        <taxon>Actinomycetes</taxon>
        <taxon>Kitasatosporales</taxon>
        <taxon>Streptomycetaceae</taxon>
        <taxon>Streptomyces</taxon>
    </lineage>
</organism>
<evidence type="ECO:0000259" key="9">
    <source>
        <dbReference type="Pfam" id="PF08281"/>
    </source>
</evidence>
<dbReference type="InterPro" id="IPR014284">
    <property type="entry name" value="RNA_pol_sigma-70_dom"/>
</dbReference>
<dbReference type="SUPFAM" id="SSF88946">
    <property type="entry name" value="Sigma2 domain of RNA polymerase sigma factors"/>
    <property type="match status" value="1"/>
</dbReference>
<evidence type="ECO:0000256" key="6">
    <source>
        <dbReference type="RuleBase" id="RU000716"/>
    </source>
</evidence>
<comment type="caution">
    <text evidence="10">The sequence shown here is derived from an EMBL/GenBank/DDBJ whole genome shotgun (WGS) entry which is preliminary data.</text>
</comment>
<evidence type="ECO:0000259" key="8">
    <source>
        <dbReference type="Pfam" id="PF04542"/>
    </source>
</evidence>
<evidence type="ECO:0000256" key="5">
    <source>
        <dbReference type="ARBA" id="ARBA00023163"/>
    </source>
</evidence>
<dbReference type="PANTHER" id="PTHR43133">
    <property type="entry name" value="RNA POLYMERASE ECF-TYPE SIGMA FACTO"/>
    <property type="match status" value="1"/>
</dbReference>
<dbReference type="NCBIfam" id="TIGR02937">
    <property type="entry name" value="sigma70-ECF"/>
    <property type="match status" value="1"/>
</dbReference>
<feature type="domain" description="RNA polymerase sigma factor 70 region 4 type 2" evidence="9">
    <location>
        <begin position="129"/>
        <end position="181"/>
    </location>
</feature>
<keyword evidence="3 6" id="KW-0731">Sigma factor</keyword>
<evidence type="ECO:0000256" key="2">
    <source>
        <dbReference type="ARBA" id="ARBA00023015"/>
    </source>
</evidence>
<dbReference type="Gene3D" id="1.10.10.10">
    <property type="entry name" value="Winged helix-like DNA-binding domain superfamily/Winged helix DNA-binding domain"/>
    <property type="match status" value="1"/>
</dbReference>